<dbReference type="InterPro" id="IPR001818">
    <property type="entry name" value="Pept_M10_metallopeptidase"/>
</dbReference>
<gene>
    <name evidence="6" type="ORF">KY290_024805</name>
</gene>
<sequence length="138" mass="15996">MIGVWMNEPNSMKTYIHLKDQILGEIPRRLQEYFGLARWPSSKIKLKHAFIPKNQLTDSVKVDFRRAFDKWSKVMLLTKENDSYRLADIRGSIYACAFAPPTGFIHLDGEDNWVVDGEYLKEGIVDLESVAVHEIRNL</sequence>
<dbReference type="Proteomes" id="UP000826656">
    <property type="component" value="Unassembled WGS sequence"/>
</dbReference>
<evidence type="ECO:0000259" key="5">
    <source>
        <dbReference type="Pfam" id="PF00413"/>
    </source>
</evidence>
<evidence type="ECO:0000256" key="2">
    <source>
        <dbReference type="ARBA" id="ARBA00022723"/>
    </source>
</evidence>
<evidence type="ECO:0000313" key="6">
    <source>
        <dbReference type="EMBL" id="KAH0754535.1"/>
    </source>
</evidence>
<name>A0ABQ7URR6_SOLTU</name>
<organism evidence="6 7">
    <name type="scientific">Solanum tuberosum</name>
    <name type="common">Potato</name>
    <dbReference type="NCBI Taxonomy" id="4113"/>
    <lineage>
        <taxon>Eukaryota</taxon>
        <taxon>Viridiplantae</taxon>
        <taxon>Streptophyta</taxon>
        <taxon>Embryophyta</taxon>
        <taxon>Tracheophyta</taxon>
        <taxon>Spermatophyta</taxon>
        <taxon>Magnoliopsida</taxon>
        <taxon>eudicotyledons</taxon>
        <taxon>Gunneridae</taxon>
        <taxon>Pentapetalae</taxon>
        <taxon>asterids</taxon>
        <taxon>lamiids</taxon>
        <taxon>Solanales</taxon>
        <taxon>Solanaceae</taxon>
        <taxon>Solanoideae</taxon>
        <taxon>Solaneae</taxon>
        <taxon>Solanum</taxon>
    </lineage>
</organism>
<evidence type="ECO:0000313" key="7">
    <source>
        <dbReference type="Proteomes" id="UP000826656"/>
    </source>
</evidence>
<dbReference type="Pfam" id="PF00413">
    <property type="entry name" value="Peptidase_M10"/>
    <property type="match status" value="1"/>
</dbReference>
<evidence type="ECO:0000256" key="4">
    <source>
        <dbReference type="ARBA" id="ARBA00022833"/>
    </source>
</evidence>
<dbReference type="EMBL" id="JAIVGD010000018">
    <property type="protein sequence ID" value="KAH0754535.1"/>
    <property type="molecule type" value="Genomic_DNA"/>
</dbReference>
<dbReference type="SUPFAM" id="SSF55486">
    <property type="entry name" value="Metalloproteases ('zincins'), catalytic domain"/>
    <property type="match status" value="1"/>
</dbReference>
<keyword evidence="7" id="KW-1185">Reference proteome</keyword>
<keyword evidence="3" id="KW-0378">Hydrolase</keyword>
<dbReference type="Gene3D" id="3.40.390.10">
    <property type="entry name" value="Collagenase (Catalytic Domain)"/>
    <property type="match status" value="1"/>
</dbReference>
<evidence type="ECO:0000256" key="3">
    <source>
        <dbReference type="ARBA" id="ARBA00022801"/>
    </source>
</evidence>
<dbReference type="PANTHER" id="PTHR10201">
    <property type="entry name" value="MATRIX METALLOPROTEINASE"/>
    <property type="match status" value="1"/>
</dbReference>
<keyword evidence="1" id="KW-0645">Protease</keyword>
<accession>A0ABQ7URR6</accession>
<protein>
    <recommendedName>
        <fullName evidence="5">Peptidase M10 metallopeptidase domain-containing protein</fullName>
    </recommendedName>
</protein>
<comment type="caution">
    <text evidence="6">The sequence shown here is derived from an EMBL/GenBank/DDBJ whole genome shotgun (WGS) entry which is preliminary data.</text>
</comment>
<keyword evidence="2" id="KW-0479">Metal-binding</keyword>
<dbReference type="PANTHER" id="PTHR10201:SF236">
    <property type="entry name" value="METALLOENDOPROTEINASE 3-MMP-LIKE"/>
    <property type="match status" value="1"/>
</dbReference>
<proteinExistence type="predicted"/>
<keyword evidence="4" id="KW-0862">Zinc</keyword>
<evidence type="ECO:0000256" key="1">
    <source>
        <dbReference type="ARBA" id="ARBA00022670"/>
    </source>
</evidence>
<feature type="domain" description="Peptidase M10 metallopeptidase" evidence="5">
    <location>
        <begin position="84"/>
        <end position="135"/>
    </location>
</feature>
<dbReference type="InterPro" id="IPR024079">
    <property type="entry name" value="MetalloPept_cat_dom_sf"/>
</dbReference>
<reference evidence="6 7" key="1">
    <citation type="journal article" date="2021" name="bioRxiv">
        <title>Chromosome-scale and haplotype-resolved genome assembly of a tetraploid potato cultivar.</title>
        <authorList>
            <person name="Sun H."/>
            <person name="Jiao W.-B."/>
            <person name="Krause K."/>
            <person name="Campoy J.A."/>
            <person name="Goel M."/>
            <person name="Folz-Donahue K."/>
            <person name="Kukat C."/>
            <person name="Huettel B."/>
            <person name="Schneeberger K."/>
        </authorList>
    </citation>
    <scope>NUCLEOTIDE SEQUENCE [LARGE SCALE GENOMIC DNA]</scope>
    <source>
        <strain evidence="6">SolTubOtavaFocal</strain>
        <tissue evidence="6">Leaves</tissue>
    </source>
</reference>